<organism evidence="2 3">
    <name type="scientific">Streptomyces johnsoniae</name>
    <dbReference type="NCBI Taxonomy" id="3075532"/>
    <lineage>
        <taxon>Bacteria</taxon>
        <taxon>Bacillati</taxon>
        <taxon>Actinomycetota</taxon>
        <taxon>Actinomycetes</taxon>
        <taxon>Kitasatosporales</taxon>
        <taxon>Streptomycetaceae</taxon>
        <taxon>Streptomyces</taxon>
    </lineage>
</organism>
<dbReference type="EMBL" id="JAVREV010000014">
    <property type="protein sequence ID" value="MDT0445592.1"/>
    <property type="molecule type" value="Genomic_DNA"/>
</dbReference>
<dbReference type="Proteomes" id="UP001183615">
    <property type="component" value="Unassembled WGS sequence"/>
</dbReference>
<comment type="caution">
    <text evidence="2">The sequence shown here is derived from an EMBL/GenBank/DDBJ whole genome shotgun (WGS) entry which is preliminary data.</text>
</comment>
<keyword evidence="3" id="KW-1185">Reference proteome</keyword>
<name>A0ABU2S9D6_9ACTN</name>
<dbReference type="RefSeq" id="WP_311619773.1">
    <property type="nucleotide sequence ID" value="NZ_JAVREV010000014.1"/>
</dbReference>
<gene>
    <name evidence="2" type="ORF">RM779_23780</name>
</gene>
<reference evidence="3" key="1">
    <citation type="submission" date="2023-07" db="EMBL/GenBank/DDBJ databases">
        <title>30 novel species of actinomycetes from the DSMZ collection.</title>
        <authorList>
            <person name="Nouioui I."/>
        </authorList>
    </citation>
    <scope>NUCLEOTIDE SEQUENCE [LARGE SCALE GENOMIC DNA]</scope>
    <source>
        <strain evidence="3">DSM 41886</strain>
    </source>
</reference>
<evidence type="ECO:0000313" key="3">
    <source>
        <dbReference type="Proteomes" id="UP001183615"/>
    </source>
</evidence>
<sequence length="59" mass="6392">MTTPEPDPTVPEPTADTDTDTDTDPTAARTAELLREATQLAEAVRAHLTETAETERSPR</sequence>
<evidence type="ECO:0000256" key="1">
    <source>
        <dbReference type="SAM" id="MobiDB-lite"/>
    </source>
</evidence>
<feature type="compositionally biased region" description="Pro residues" evidence="1">
    <location>
        <begin position="1"/>
        <end position="11"/>
    </location>
</feature>
<proteinExistence type="predicted"/>
<evidence type="ECO:0000313" key="2">
    <source>
        <dbReference type="EMBL" id="MDT0445592.1"/>
    </source>
</evidence>
<feature type="region of interest" description="Disordered" evidence="1">
    <location>
        <begin position="1"/>
        <end position="27"/>
    </location>
</feature>
<protein>
    <submittedName>
        <fullName evidence="2">Uncharacterized protein</fullName>
    </submittedName>
</protein>
<accession>A0ABU2S9D6</accession>